<dbReference type="EMBL" id="ADAS02000048">
    <property type="protein sequence ID" value="OAV93712.1"/>
    <property type="molecule type" value="Genomic_DNA"/>
</dbReference>
<protein>
    <submittedName>
        <fullName evidence="2 3">Uncharacterized protein</fullName>
    </submittedName>
</protein>
<feature type="region of interest" description="Disordered" evidence="1">
    <location>
        <begin position="890"/>
        <end position="1282"/>
    </location>
</feature>
<dbReference type="Proteomes" id="UP000005240">
    <property type="component" value="Unassembled WGS sequence"/>
</dbReference>
<feature type="compositionally biased region" description="Low complexity" evidence="1">
    <location>
        <begin position="200"/>
        <end position="220"/>
    </location>
</feature>
<feature type="compositionally biased region" description="Polar residues" evidence="1">
    <location>
        <begin position="917"/>
        <end position="933"/>
    </location>
</feature>
<feature type="compositionally biased region" description="Basic and acidic residues" evidence="1">
    <location>
        <begin position="1259"/>
        <end position="1278"/>
    </location>
</feature>
<organism evidence="2">
    <name type="scientific">Puccinia triticina (isolate 1-1 / race 1 (BBBD))</name>
    <name type="common">Brown leaf rust fungus</name>
    <dbReference type="NCBI Taxonomy" id="630390"/>
    <lineage>
        <taxon>Eukaryota</taxon>
        <taxon>Fungi</taxon>
        <taxon>Dikarya</taxon>
        <taxon>Basidiomycota</taxon>
        <taxon>Pucciniomycotina</taxon>
        <taxon>Pucciniomycetes</taxon>
        <taxon>Pucciniales</taxon>
        <taxon>Pucciniaceae</taxon>
        <taxon>Puccinia</taxon>
    </lineage>
</organism>
<feature type="compositionally biased region" description="Low complexity" evidence="1">
    <location>
        <begin position="759"/>
        <end position="771"/>
    </location>
</feature>
<feature type="region of interest" description="Disordered" evidence="1">
    <location>
        <begin position="1328"/>
        <end position="1445"/>
    </location>
</feature>
<feature type="region of interest" description="Disordered" evidence="1">
    <location>
        <begin position="535"/>
        <end position="586"/>
    </location>
</feature>
<feature type="compositionally biased region" description="Polar residues" evidence="1">
    <location>
        <begin position="463"/>
        <end position="478"/>
    </location>
</feature>
<feature type="region of interest" description="Disordered" evidence="1">
    <location>
        <begin position="841"/>
        <end position="866"/>
    </location>
</feature>
<evidence type="ECO:0000313" key="2">
    <source>
        <dbReference type="EMBL" id="OAV93712.1"/>
    </source>
</evidence>
<dbReference type="VEuPathDB" id="FungiDB:PTTG_27259"/>
<feature type="region of interest" description="Disordered" evidence="1">
    <location>
        <begin position="1586"/>
        <end position="1608"/>
    </location>
</feature>
<evidence type="ECO:0000256" key="1">
    <source>
        <dbReference type="SAM" id="MobiDB-lite"/>
    </source>
</evidence>
<feature type="region of interest" description="Disordered" evidence="1">
    <location>
        <begin position="759"/>
        <end position="799"/>
    </location>
</feature>
<feature type="compositionally biased region" description="Basic and acidic residues" evidence="1">
    <location>
        <begin position="1094"/>
        <end position="1108"/>
    </location>
</feature>
<feature type="compositionally biased region" description="Polar residues" evidence="1">
    <location>
        <begin position="1"/>
        <end position="28"/>
    </location>
</feature>
<feature type="compositionally biased region" description="Polar residues" evidence="1">
    <location>
        <begin position="133"/>
        <end position="191"/>
    </location>
</feature>
<accession>A0A180GN31</accession>
<evidence type="ECO:0000313" key="3">
    <source>
        <dbReference type="EnsemblFungi" id="PTTG_27259-t43_1-p1"/>
    </source>
</evidence>
<reference evidence="3 4" key="3">
    <citation type="journal article" date="2017" name="G3 (Bethesda)">
        <title>Comparative analysis highlights variable genome content of wheat rusts and divergence of the mating loci.</title>
        <authorList>
            <person name="Cuomo C.A."/>
            <person name="Bakkeren G."/>
            <person name="Khalil H.B."/>
            <person name="Panwar V."/>
            <person name="Joly D."/>
            <person name="Linning R."/>
            <person name="Sakthikumar S."/>
            <person name="Song X."/>
            <person name="Adiconis X."/>
            <person name="Fan L."/>
            <person name="Goldberg J.M."/>
            <person name="Levin J.Z."/>
            <person name="Young S."/>
            <person name="Zeng Q."/>
            <person name="Anikster Y."/>
            <person name="Bruce M."/>
            <person name="Wang M."/>
            <person name="Yin C."/>
            <person name="McCallum B."/>
            <person name="Szabo L.J."/>
            <person name="Hulbert S."/>
            <person name="Chen X."/>
            <person name="Fellers J.P."/>
        </authorList>
    </citation>
    <scope>NUCLEOTIDE SEQUENCE</scope>
    <source>
        <strain evidence="3">isolate 1-1 / race 1 (BBBD)</strain>
        <strain evidence="4">Isolate 1-1 / race 1 (BBBD)</strain>
    </source>
</reference>
<reference evidence="3" key="4">
    <citation type="submission" date="2025-05" db="UniProtKB">
        <authorList>
            <consortium name="EnsemblFungi"/>
        </authorList>
    </citation>
    <scope>IDENTIFICATION</scope>
    <source>
        <strain evidence="3">isolate 1-1 / race 1 (BBBD)</strain>
    </source>
</reference>
<feature type="compositionally biased region" description="Basic residues" evidence="1">
    <location>
        <begin position="708"/>
        <end position="719"/>
    </location>
</feature>
<feature type="compositionally biased region" description="Polar residues" evidence="1">
    <location>
        <begin position="1346"/>
        <end position="1361"/>
    </location>
</feature>
<feature type="region of interest" description="Disordered" evidence="1">
    <location>
        <begin position="606"/>
        <end position="625"/>
    </location>
</feature>
<dbReference type="STRING" id="630390.A0A180GN31"/>
<feature type="compositionally biased region" description="Polar residues" evidence="1">
    <location>
        <begin position="847"/>
        <end position="857"/>
    </location>
</feature>
<proteinExistence type="predicted"/>
<sequence length="1789" mass="197608">MPNQSETTSASLDESKPQSPISVSSNQVPKAPARWKPADQLNMTEMRAILSEHGVPVDDSLRRIPLMNVYNEFISTNTNEKGPLATVMDRAYLKKFLTDAGIPFNPKAHRKTLLKLYQNHLVSVQASNSEISNSQLQNSATGQPGTSSASQTLPASNNIQKSLPALNNPQSTLPTPNNQAAQPSISNNPPSLETHKLAEPNNRPNNPSTTRTTTISSNTSYHTGDVKRACEDDVAKPRSKSDLASLSSERLQQLLKTAGIKHRANARHATLVTLYHGHLIKANVKTTTNSAPLATVNKRLRTKASCPSDSAHIDHHIDHPNLPAPAPLSTHIASRSEVTATFPPAIDSNPILPVAATLAANNVAVPCGPCSSPSILSAQINTIAQGPAPPIPSDPIQYVQIANTRSAHVVSIATGPEIPLKPASVPATSIVVLASNLPPPTQTTHSTSTNANPSSNATHITDTENPASGLHTPSIQSSKVKRKHPKGTWPRPANMSGPEIQEILTEHQVPFDREDEKIMLARIYRSFIESTTAEPQLPCQKRLNTTEVEPKRHSRRKRSKKGVDQAGDPELNFVPKIPPVSQRNHQADIQPAESLLPVPIVPQDLCSGALPDNQKEPSDSSPLILLSSRADHPSAEPKVAIPPTPNVEPLDPELSATNHPARFEQSSSRNQVQKKVDKRKRESAGSPQSKLSSKKKRINHMISPPKPLPRHKKSRRPARRPSNPAPLPVIVTHHNPQPLAVTDCKSPPPLVASSASLRLSPQPAASSSLSATTKHVTTTEQELSKHKRKHAQDEWPRPSTLSPDEIREILIRYCVNFNPDNDIITLSRLYRSLMKSHELSPFGKQPAQATTQSTGHFTHTERSQDTVNTSAFHAPARSVAIEHANLALHPSASTSISTSANNAKSNKEDDTRHRDSSVPNGNVTDNQTSNSSTHIHKDPSIETQDQTKPYKASNVVLSTSDIEDNDSDPKHESHDPARGIDNNVATDNNDDLERDGHANLPPEDEDNPKYLPDGHATEDDGTLEYLPDDYTDANAKDDDELEYLPNDHPDVAQDDDDLKYLPNDNTAVQPEDHSDLEGNADVRPGDDDDAEYLPDEHTDVRPEDKENPEYFPDDDAAAQPEDHNGLESLPDGHATEDDGTLEYLPDDYTDANAKDDDELEYLPNDHPDAAQDDDDLKYLPNDNTAVQPEDHSDLEGNAYVRPGDDDNAEYLPNEHTDVLPEDDDANAEDDDELEYLPDEHPDVAQDDDDLEYFPDEQPEDHGDLEGNADVRPEDDNKDIQSSSRFNVEQMKARLKQHQVTYKTWDNRARIVELYDAMRTRLITIACHKQRHDSEQRCKTAEPTSKLAEQQTNKPKNTNKSQHGLKSKPTKLKQRSRARKNHHTHPDKNPSPPTSPPLLFSERVVPGTPDSSRSSMQSIVYNYPENPGLRSSPIQSPPQDMSIDKDSTAHDEYLDNEPSNLFRWQTSEPLDNREADQGSSKMFNLIQSYVRQSSEFGNKIINWMDGMIETMQDLSISMQAASSGALSTTLHNGKGKSKATTDTETPQGGEFPRLIRQHIATLLGSKSKKLPHHDDDTRMDIDELSDDAEISDPDYPYSDGPGGPAAGPQTLSIMRRMMNEAGVRSFRPDFTQPIDSPDNEHLLDLAVKIFMELRLRRRYREENKWTEDQQATAAKDNRRHSRLVNLRHTRVAVLSKYPRLLGLVPIVKAYTSDNDTNDEASQTVQTSYKKSKPKQCVARSIPWRHRRITDAMVKINQLKARSIAATPKGASGAAPRIRPCVSSPTEKEMV</sequence>
<feature type="compositionally biased region" description="Basic and acidic residues" evidence="1">
    <location>
        <begin position="967"/>
        <end position="978"/>
    </location>
</feature>
<feature type="compositionally biased region" description="Acidic residues" evidence="1">
    <location>
        <begin position="1137"/>
        <end position="1160"/>
    </location>
</feature>
<feature type="compositionally biased region" description="Polar residues" evidence="1">
    <location>
        <begin position="664"/>
        <end position="673"/>
    </location>
</feature>
<gene>
    <name evidence="2" type="ORF">PTTG_27259</name>
</gene>
<feature type="compositionally biased region" description="Polar residues" evidence="1">
    <location>
        <begin position="772"/>
        <end position="781"/>
    </location>
</feature>
<reference evidence="2" key="2">
    <citation type="submission" date="2016-05" db="EMBL/GenBank/DDBJ databases">
        <title>Comparative analysis highlights variable genome content of wheat rusts and divergence of the mating loci.</title>
        <authorList>
            <person name="Cuomo C.A."/>
            <person name="Bakkeren G."/>
            <person name="Szabo L."/>
            <person name="Khalil H."/>
            <person name="Joly D."/>
            <person name="Goldberg J."/>
            <person name="Young S."/>
            <person name="Zeng Q."/>
            <person name="Fellers J."/>
        </authorList>
    </citation>
    <scope>NUCLEOTIDE SEQUENCE [LARGE SCALE GENOMIC DNA]</scope>
    <source>
        <strain evidence="2">1-1 BBBD Race 1</strain>
    </source>
</reference>
<feature type="region of interest" description="Disordered" evidence="1">
    <location>
        <begin position="438"/>
        <end position="496"/>
    </location>
</feature>
<feature type="compositionally biased region" description="Acidic residues" evidence="1">
    <location>
        <begin position="1244"/>
        <end position="1258"/>
    </location>
</feature>
<dbReference type="EnsemblFungi" id="PTTG_27259-t43_1">
    <property type="protein sequence ID" value="PTTG_27259-t43_1-p1"/>
    <property type="gene ID" value="PTTG_27259"/>
</dbReference>
<feature type="compositionally biased region" description="Acidic residues" evidence="1">
    <location>
        <begin position="1019"/>
        <end position="1042"/>
    </location>
</feature>
<dbReference type="OrthoDB" id="2507498at2759"/>
<feature type="compositionally biased region" description="Acidic residues" evidence="1">
    <location>
        <begin position="1219"/>
        <end position="1236"/>
    </location>
</feature>
<keyword evidence="4" id="KW-1185">Reference proteome</keyword>
<name>A0A180GN31_PUCT1</name>
<feature type="region of interest" description="Disordered" evidence="1">
    <location>
        <begin position="631"/>
        <end position="730"/>
    </location>
</feature>
<feature type="compositionally biased region" description="Basic and acidic residues" evidence="1">
    <location>
        <begin position="905"/>
        <end position="916"/>
    </location>
</feature>
<feature type="region of interest" description="Disordered" evidence="1">
    <location>
        <begin position="133"/>
        <end position="246"/>
    </location>
</feature>
<feature type="compositionally biased region" description="Basic and acidic residues" evidence="1">
    <location>
        <begin position="224"/>
        <end position="241"/>
    </location>
</feature>
<feature type="region of interest" description="Disordered" evidence="1">
    <location>
        <begin position="1"/>
        <end position="35"/>
    </location>
</feature>
<feature type="compositionally biased region" description="Low complexity" evidence="1">
    <location>
        <begin position="442"/>
        <end position="459"/>
    </location>
</feature>
<reference evidence="2" key="1">
    <citation type="submission" date="2009-11" db="EMBL/GenBank/DDBJ databases">
        <authorList>
            <consortium name="The Broad Institute Genome Sequencing Platform"/>
            <person name="Ward D."/>
            <person name="Feldgarden M."/>
            <person name="Earl A."/>
            <person name="Young S.K."/>
            <person name="Zeng Q."/>
            <person name="Koehrsen M."/>
            <person name="Alvarado L."/>
            <person name="Berlin A."/>
            <person name="Bochicchio J."/>
            <person name="Borenstein D."/>
            <person name="Chapman S.B."/>
            <person name="Chen Z."/>
            <person name="Engels R."/>
            <person name="Freedman E."/>
            <person name="Gellesch M."/>
            <person name="Goldberg J."/>
            <person name="Griggs A."/>
            <person name="Gujja S."/>
            <person name="Heilman E."/>
            <person name="Heiman D."/>
            <person name="Hepburn T."/>
            <person name="Howarth C."/>
            <person name="Jen D."/>
            <person name="Larson L."/>
            <person name="Lewis B."/>
            <person name="Mehta T."/>
            <person name="Park D."/>
            <person name="Pearson M."/>
            <person name="Roberts A."/>
            <person name="Saif S."/>
            <person name="Shea T."/>
            <person name="Shenoy N."/>
            <person name="Sisk P."/>
            <person name="Stolte C."/>
            <person name="Sykes S."/>
            <person name="Thomson T."/>
            <person name="Walk T."/>
            <person name="White J."/>
            <person name="Yandava C."/>
            <person name="Izard J."/>
            <person name="Baranova O.V."/>
            <person name="Blanton J.M."/>
            <person name="Tanner A.C."/>
            <person name="Dewhirst F.E."/>
            <person name="Haas B."/>
            <person name="Nusbaum C."/>
            <person name="Birren B."/>
        </authorList>
    </citation>
    <scope>NUCLEOTIDE SEQUENCE [LARGE SCALE GENOMIC DNA]</scope>
    <source>
        <strain evidence="2">1-1 BBBD Race 1</strain>
    </source>
</reference>
<evidence type="ECO:0000313" key="4">
    <source>
        <dbReference type="Proteomes" id="UP000005240"/>
    </source>
</evidence>
<feature type="region of interest" description="Disordered" evidence="1">
    <location>
        <begin position="1765"/>
        <end position="1789"/>
    </location>
</feature>
<feature type="compositionally biased region" description="Basic residues" evidence="1">
    <location>
        <begin position="1362"/>
        <end position="1384"/>
    </location>
</feature>
<feature type="region of interest" description="Disordered" evidence="1">
    <location>
        <begin position="1526"/>
        <end position="1551"/>
    </location>
</feature>
<feature type="compositionally biased region" description="Polar residues" evidence="1">
    <location>
        <begin position="1408"/>
        <end position="1419"/>
    </location>
</feature>
<feature type="compositionally biased region" description="Low complexity" evidence="1">
    <location>
        <begin position="891"/>
        <end position="904"/>
    </location>
</feature>